<feature type="transmembrane region" description="Helical" evidence="1">
    <location>
        <begin position="247"/>
        <end position="268"/>
    </location>
</feature>
<dbReference type="GO" id="GO:0015990">
    <property type="term" value="P:electron transport coupled proton transport"/>
    <property type="evidence" value="ECO:0007669"/>
    <property type="project" value="TreeGrafter"/>
</dbReference>
<proteinExistence type="predicted"/>
<evidence type="ECO:0000313" key="4">
    <source>
        <dbReference type="EMBL" id="CAB4372916.1"/>
    </source>
</evidence>
<feature type="transmembrane region" description="Helical" evidence="1">
    <location>
        <begin position="339"/>
        <end position="362"/>
    </location>
</feature>
<keyword evidence="1" id="KW-0472">Membrane</keyword>
<dbReference type="Gene3D" id="1.20.210.10">
    <property type="entry name" value="Cytochrome c oxidase-like, subunit I domain"/>
    <property type="match status" value="1"/>
</dbReference>
<dbReference type="GO" id="GO:0009060">
    <property type="term" value="P:aerobic respiration"/>
    <property type="evidence" value="ECO:0007669"/>
    <property type="project" value="InterPro"/>
</dbReference>
<dbReference type="PANTHER" id="PTHR10422:SF18">
    <property type="entry name" value="CYTOCHROME C OXIDASE SUBUNIT 1"/>
    <property type="match status" value="1"/>
</dbReference>
<feature type="transmembrane region" description="Helical" evidence="1">
    <location>
        <begin position="82"/>
        <end position="105"/>
    </location>
</feature>
<feature type="transmembrane region" description="Helical" evidence="1">
    <location>
        <begin position="408"/>
        <end position="433"/>
    </location>
</feature>
<feature type="transmembrane region" description="Helical" evidence="1">
    <location>
        <begin position="190"/>
        <end position="218"/>
    </location>
</feature>
<evidence type="ECO:0000259" key="2">
    <source>
        <dbReference type="PROSITE" id="PS50855"/>
    </source>
</evidence>
<feature type="transmembrane region" description="Helical" evidence="1">
    <location>
        <begin position="150"/>
        <end position="178"/>
    </location>
</feature>
<dbReference type="GO" id="GO:0004129">
    <property type="term" value="F:cytochrome-c oxidase activity"/>
    <property type="evidence" value="ECO:0007669"/>
    <property type="project" value="InterPro"/>
</dbReference>
<dbReference type="PROSITE" id="PS50855">
    <property type="entry name" value="COX1"/>
    <property type="match status" value="1"/>
</dbReference>
<accession>A0A6J6AQU6</accession>
<feature type="transmembrane region" description="Helical" evidence="1">
    <location>
        <begin position="374"/>
        <end position="396"/>
    </location>
</feature>
<dbReference type="InterPro" id="IPR023616">
    <property type="entry name" value="Cyt_c_oxase-like_su1_dom"/>
</dbReference>
<feature type="transmembrane region" description="Helical" evidence="1">
    <location>
        <begin position="304"/>
        <end position="327"/>
    </location>
</feature>
<dbReference type="InterPro" id="IPR036927">
    <property type="entry name" value="Cyt_c_oxase-like_su1_sf"/>
</dbReference>
<evidence type="ECO:0000256" key="1">
    <source>
        <dbReference type="SAM" id="Phobius"/>
    </source>
</evidence>
<feature type="transmembrane region" description="Helical" evidence="1">
    <location>
        <begin position="445"/>
        <end position="469"/>
    </location>
</feature>
<protein>
    <submittedName>
        <fullName evidence="4">Unannotated protein</fullName>
    </submittedName>
</protein>
<sequence length="520" mass="53012">MALTDTRPETGTDASAVAPSVVPSPLTIFGTGDHKAVGTFYVLAALVFGIAGWVAAALSLGHEVGSNSFLSGSTAMQLGQTSNLGLILLVIVPLFLGLGTYIVPLQVGASTVAFPRAAAAAMWTWLLSSGVFIVASFIDGGFGGSREKSVSLTLMALGGLIVALLLGTVCVLTTAVTLRTPGMTLDRVPMFSFSMLVGGAIWLLTLPVLLANLLLIWVDHRYNGGTTFGAGAIQFDQVLWITYEPQIYAFLIPGLGIVADVIATLTGARLGQRNILLLAIGAFGVLSVGAWAQPAIYPSASDDLVWQAMGLLMLLPTLLFFGGVAKAFKDGKPSLKSPLGLAVVSLLLTLLAVLAGALLAITPLELRVSGFFEAGQYVLAIAAALAAAAAGIGYWGPKMTGGHSADGLGKLNVLVLLGGGALGGLSLCVVGFSHRFTGLDGAHDALVVVSMIGCALLALGGALALLGLLSGARKGAPEAAADAWGTGQTLEWACPSPPPTGNFGDLAIVRSPEPLLDEEA</sequence>
<dbReference type="AlphaFoldDB" id="A0A6J6AQU6"/>
<dbReference type="GO" id="GO:0022904">
    <property type="term" value="P:respiratory electron transport chain"/>
    <property type="evidence" value="ECO:0007669"/>
    <property type="project" value="TreeGrafter"/>
</dbReference>
<name>A0A6J6AQU6_9ZZZZ</name>
<dbReference type="InterPro" id="IPR000883">
    <property type="entry name" value="Cyt_C_Oxase_1"/>
</dbReference>
<dbReference type="PANTHER" id="PTHR10422">
    <property type="entry name" value="CYTOCHROME C OXIDASE SUBUNIT 1"/>
    <property type="match status" value="1"/>
</dbReference>
<evidence type="ECO:0000313" key="5">
    <source>
        <dbReference type="EMBL" id="CAB4783700.1"/>
    </source>
</evidence>
<dbReference type="EMBL" id="CAEUNJ010000129">
    <property type="protein sequence ID" value="CAB4372916.1"/>
    <property type="molecule type" value="Genomic_DNA"/>
</dbReference>
<organism evidence="4">
    <name type="scientific">freshwater metagenome</name>
    <dbReference type="NCBI Taxonomy" id="449393"/>
    <lineage>
        <taxon>unclassified sequences</taxon>
        <taxon>metagenomes</taxon>
        <taxon>ecological metagenomes</taxon>
    </lineage>
</organism>
<keyword evidence="1" id="KW-0812">Transmembrane</keyword>
<dbReference type="EMBL" id="CAFAAD010000011">
    <property type="protein sequence ID" value="CAB4783700.1"/>
    <property type="molecule type" value="Genomic_DNA"/>
</dbReference>
<dbReference type="SUPFAM" id="SSF81442">
    <property type="entry name" value="Cytochrome c oxidase subunit I-like"/>
    <property type="match status" value="1"/>
</dbReference>
<feature type="transmembrane region" description="Helical" evidence="1">
    <location>
        <begin position="117"/>
        <end position="138"/>
    </location>
</feature>
<feature type="transmembrane region" description="Helical" evidence="1">
    <location>
        <begin position="40"/>
        <end position="62"/>
    </location>
</feature>
<reference evidence="4" key="1">
    <citation type="submission" date="2020-05" db="EMBL/GenBank/DDBJ databases">
        <authorList>
            <person name="Chiriac C."/>
            <person name="Salcher M."/>
            <person name="Ghai R."/>
            <person name="Kavagutti S V."/>
        </authorList>
    </citation>
    <scope>NUCLEOTIDE SEQUENCE</scope>
</reference>
<feature type="transmembrane region" description="Helical" evidence="1">
    <location>
        <begin position="275"/>
        <end position="292"/>
    </location>
</feature>
<dbReference type="GO" id="GO:0016020">
    <property type="term" value="C:membrane"/>
    <property type="evidence" value="ECO:0007669"/>
    <property type="project" value="InterPro"/>
</dbReference>
<gene>
    <name evidence="5" type="ORF">UFOPK2969_00269</name>
    <name evidence="3" type="ORF">UFOPK3331_00293</name>
    <name evidence="4" type="ORF">UFOPK4201_01965</name>
</gene>
<evidence type="ECO:0000313" key="3">
    <source>
        <dbReference type="EMBL" id="CAB4332290.1"/>
    </source>
</evidence>
<dbReference type="PRINTS" id="PR01165">
    <property type="entry name" value="CYCOXIDASEI"/>
</dbReference>
<dbReference type="EMBL" id="CAESAL010000006">
    <property type="protein sequence ID" value="CAB4332290.1"/>
    <property type="molecule type" value="Genomic_DNA"/>
</dbReference>
<keyword evidence="1" id="KW-1133">Transmembrane helix</keyword>
<dbReference type="GO" id="GO:0020037">
    <property type="term" value="F:heme binding"/>
    <property type="evidence" value="ECO:0007669"/>
    <property type="project" value="InterPro"/>
</dbReference>
<dbReference type="Pfam" id="PF00115">
    <property type="entry name" value="COX1"/>
    <property type="match status" value="1"/>
</dbReference>
<feature type="domain" description="Cytochrome oxidase subunit I profile" evidence="2">
    <location>
        <begin position="33"/>
        <end position="510"/>
    </location>
</feature>